<protein>
    <submittedName>
        <fullName evidence="4">NADAR domain-containing protein</fullName>
    </submittedName>
</protein>
<feature type="compositionally biased region" description="Low complexity" evidence="1">
    <location>
        <begin position="301"/>
        <end position="310"/>
    </location>
</feature>
<accession>A0A915EAZ2</accession>
<dbReference type="InterPro" id="IPR012816">
    <property type="entry name" value="NADAR"/>
</dbReference>
<dbReference type="Gene3D" id="1.10.357.40">
    <property type="entry name" value="YbiA-like"/>
    <property type="match status" value="1"/>
</dbReference>
<feature type="compositionally biased region" description="Polar residues" evidence="1">
    <location>
        <begin position="1"/>
        <end position="14"/>
    </location>
</feature>
<evidence type="ECO:0000259" key="2">
    <source>
        <dbReference type="Pfam" id="PF08719"/>
    </source>
</evidence>
<dbReference type="AlphaFoldDB" id="A0A915EAZ2"/>
<name>A0A915EAZ2_9BILA</name>
<dbReference type="CDD" id="cd15457">
    <property type="entry name" value="NADAR"/>
    <property type="match status" value="1"/>
</dbReference>
<evidence type="ECO:0000256" key="1">
    <source>
        <dbReference type="SAM" id="MobiDB-lite"/>
    </source>
</evidence>
<feature type="domain" description="NADAR" evidence="2">
    <location>
        <begin position="98"/>
        <end position="273"/>
    </location>
</feature>
<dbReference type="Proteomes" id="UP000887574">
    <property type="component" value="Unplaced"/>
</dbReference>
<dbReference type="SUPFAM" id="SSF143990">
    <property type="entry name" value="YbiA-like"/>
    <property type="match status" value="1"/>
</dbReference>
<feature type="compositionally biased region" description="Basic and acidic residues" evidence="1">
    <location>
        <begin position="15"/>
        <end position="26"/>
    </location>
</feature>
<reference evidence="4" key="1">
    <citation type="submission" date="2022-11" db="UniProtKB">
        <authorList>
            <consortium name="WormBaseParasite"/>
        </authorList>
    </citation>
    <scope>IDENTIFICATION</scope>
</reference>
<feature type="region of interest" description="Disordered" evidence="1">
    <location>
        <begin position="1"/>
        <end position="38"/>
    </location>
</feature>
<dbReference type="WBParaSite" id="jg4429">
    <property type="protein sequence ID" value="jg4429"/>
    <property type="gene ID" value="jg4429"/>
</dbReference>
<proteinExistence type="predicted"/>
<keyword evidence="3" id="KW-1185">Reference proteome</keyword>
<dbReference type="Pfam" id="PF08719">
    <property type="entry name" value="NADAR"/>
    <property type="match status" value="1"/>
</dbReference>
<evidence type="ECO:0000313" key="4">
    <source>
        <dbReference type="WBParaSite" id="jg4429"/>
    </source>
</evidence>
<organism evidence="3 4">
    <name type="scientific">Ditylenchus dipsaci</name>
    <dbReference type="NCBI Taxonomy" id="166011"/>
    <lineage>
        <taxon>Eukaryota</taxon>
        <taxon>Metazoa</taxon>
        <taxon>Ecdysozoa</taxon>
        <taxon>Nematoda</taxon>
        <taxon>Chromadorea</taxon>
        <taxon>Rhabditida</taxon>
        <taxon>Tylenchina</taxon>
        <taxon>Tylenchomorpha</taxon>
        <taxon>Sphaerularioidea</taxon>
        <taxon>Anguinidae</taxon>
        <taxon>Anguininae</taxon>
        <taxon>Ditylenchus</taxon>
    </lineage>
</organism>
<sequence length="321" mass="35427">MTSDAATTAGNQQVKELEVREGEQKVKQQTVAADAPNKPKRNFTIKAQVIKNTKVAKQEPFKPTPGKLVSQVVENTPSDMSTDDYKVDVGKIVCFQGKDHFLSTLYPAAFVMDENTYLSVEHYYQACKLFSLAGLSKHAIKLQHIVQPIRVKTAAKKILYDQKVSNAKVEQWKMTDGLNILRHAINYKFAQNPELSKKLLETGDAILAQAYDRDTFYACGADKAGVEKWAAENHGKSIKIPSELSIENVKYIPLVGQGRNVLGVICMNIRKAIADLVSGIQEPETNTAIPTVDSELPTLDSLSLENSNTTENEEGERASGD</sequence>
<dbReference type="InterPro" id="IPR037238">
    <property type="entry name" value="YbiA-like_sf"/>
</dbReference>
<feature type="region of interest" description="Disordered" evidence="1">
    <location>
        <begin position="287"/>
        <end position="321"/>
    </location>
</feature>
<evidence type="ECO:0000313" key="3">
    <source>
        <dbReference type="Proteomes" id="UP000887574"/>
    </source>
</evidence>